<organism evidence="2 3">
    <name type="scientific">Tortispora caseinolytica NRRL Y-17796</name>
    <dbReference type="NCBI Taxonomy" id="767744"/>
    <lineage>
        <taxon>Eukaryota</taxon>
        <taxon>Fungi</taxon>
        <taxon>Dikarya</taxon>
        <taxon>Ascomycota</taxon>
        <taxon>Saccharomycotina</taxon>
        <taxon>Trigonopsidomycetes</taxon>
        <taxon>Trigonopsidales</taxon>
        <taxon>Trigonopsidaceae</taxon>
        <taxon>Tortispora</taxon>
    </lineage>
</organism>
<dbReference type="AlphaFoldDB" id="A0A1E4TK35"/>
<evidence type="ECO:0000256" key="1">
    <source>
        <dbReference type="ARBA" id="ARBA00008626"/>
    </source>
</evidence>
<accession>A0A1E4TK35</accession>
<dbReference type="InterPro" id="IPR005345">
    <property type="entry name" value="PHF5"/>
</dbReference>
<dbReference type="PIRSF" id="PIRSF016468">
    <property type="entry name" value="PHF5"/>
    <property type="match status" value="1"/>
</dbReference>
<dbReference type="Proteomes" id="UP000095023">
    <property type="component" value="Unassembled WGS sequence"/>
</dbReference>
<comment type="similarity">
    <text evidence="1">Belongs to the PHF5 family.</text>
</comment>
<dbReference type="GO" id="GO:0005686">
    <property type="term" value="C:U2 snRNP"/>
    <property type="evidence" value="ECO:0007669"/>
    <property type="project" value="EnsemblFungi"/>
</dbReference>
<dbReference type="OrthoDB" id="10248186at2759"/>
<dbReference type="Pfam" id="PF03660">
    <property type="entry name" value="PHF5"/>
    <property type="match status" value="1"/>
</dbReference>
<dbReference type="GO" id="GO:0005684">
    <property type="term" value="C:U2-type spliceosomal complex"/>
    <property type="evidence" value="ECO:0007669"/>
    <property type="project" value="EnsemblFungi"/>
</dbReference>
<keyword evidence="3" id="KW-1185">Reference proteome</keyword>
<reference evidence="3" key="1">
    <citation type="submission" date="2016-02" db="EMBL/GenBank/DDBJ databases">
        <title>Comparative genomics of biotechnologically important yeasts.</title>
        <authorList>
            <consortium name="DOE Joint Genome Institute"/>
            <person name="Riley R."/>
            <person name="Haridas S."/>
            <person name="Wolfe K.H."/>
            <person name="Lopes M.R."/>
            <person name="Hittinger C.T."/>
            <person name="Goker M."/>
            <person name="Salamov A."/>
            <person name="Wisecaver J."/>
            <person name="Long T.M."/>
            <person name="Aerts A.L."/>
            <person name="Barry K."/>
            <person name="Choi C."/>
            <person name="Clum A."/>
            <person name="Coughlan A.Y."/>
            <person name="Deshpande S."/>
            <person name="Douglass A.P."/>
            <person name="Hanson S.J."/>
            <person name="Klenk H.-P."/>
            <person name="Labutti K."/>
            <person name="Lapidus A."/>
            <person name="Lindquist E."/>
            <person name="Lipzen A."/>
            <person name="Meier-Kolthoff J.P."/>
            <person name="Ohm R.A."/>
            <person name="Otillar R.P."/>
            <person name="Pangilinan J."/>
            <person name="Peng Y."/>
            <person name="Rokas A."/>
            <person name="Rosa C.A."/>
            <person name="Scheuner C."/>
            <person name="Sibirny A.A."/>
            <person name="Slot J.C."/>
            <person name="Stielow J.B."/>
            <person name="Sun H."/>
            <person name="Kurtzman C.P."/>
            <person name="Blackwell M."/>
            <person name="Jeffries T.W."/>
            <person name="Grigoriev I.V."/>
        </authorList>
    </citation>
    <scope>NUCLEOTIDE SEQUENCE [LARGE SCALE GENOMIC DNA]</scope>
    <source>
        <strain evidence="3">NRRL Y-17796</strain>
    </source>
</reference>
<dbReference type="GO" id="GO:0009410">
    <property type="term" value="P:response to xenobiotic stimulus"/>
    <property type="evidence" value="ECO:0007669"/>
    <property type="project" value="EnsemblFungi"/>
</dbReference>
<gene>
    <name evidence="2" type="ORF">CANCADRAFT_21518</name>
</gene>
<dbReference type="EMBL" id="KV453841">
    <property type="protein sequence ID" value="ODV92120.1"/>
    <property type="molecule type" value="Genomic_DNA"/>
</dbReference>
<name>A0A1E4TK35_9ASCO</name>
<evidence type="ECO:0000313" key="3">
    <source>
        <dbReference type="Proteomes" id="UP000095023"/>
    </source>
</evidence>
<protein>
    <recommendedName>
        <fullName evidence="4">PHF5-like protein</fullName>
    </recommendedName>
</protein>
<evidence type="ECO:0000313" key="2">
    <source>
        <dbReference type="EMBL" id="ODV92120.1"/>
    </source>
</evidence>
<proteinExistence type="inferred from homology"/>
<sequence>MSRHRPDAIVCMKQPGISVGKLCEKCDSRCPGCDAFVNPTSKARICDECSFGRAKDICILCGGTGSSDAYYCYECVIQEKDRDGCPRVISLGSNVTDRHFQQNHREPM</sequence>
<dbReference type="PANTHER" id="PTHR13120">
    <property type="entry name" value="PHD FINGER-LIKE DOMAIN-CONTAINING PROTEIN 5A"/>
    <property type="match status" value="1"/>
</dbReference>
<evidence type="ECO:0008006" key="4">
    <source>
        <dbReference type="Google" id="ProtNLM"/>
    </source>
</evidence>
<dbReference type="GO" id="GO:0000245">
    <property type="term" value="P:spliceosomal complex assembly"/>
    <property type="evidence" value="ECO:0007669"/>
    <property type="project" value="EnsemblFungi"/>
</dbReference>